<dbReference type="CDD" id="cd00156">
    <property type="entry name" value="REC"/>
    <property type="match status" value="1"/>
</dbReference>
<dbReference type="PROSITE" id="PS50921">
    <property type="entry name" value="ANTAR"/>
    <property type="match status" value="1"/>
</dbReference>
<dbReference type="PANTHER" id="PTHR44591">
    <property type="entry name" value="STRESS RESPONSE REGULATOR PROTEIN 1"/>
    <property type="match status" value="1"/>
</dbReference>
<dbReference type="Gene3D" id="3.40.50.2300">
    <property type="match status" value="1"/>
</dbReference>
<evidence type="ECO:0000259" key="2">
    <source>
        <dbReference type="PROSITE" id="PS50110"/>
    </source>
</evidence>
<dbReference type="InterPro" id="IPR011006">
    <property type="entry name" value="CheY-like_superfamily"/>
</dbReference>
<dbReference type="GO" id="GO:0003723">
    <property type="term" value="F:RNA binding"/>
    <property type="evidence" value="ECO:0007669"/>
    <property type="project" value="InterPro"/>
</dbReference>
<protein>
    <recommendedName>
        <fullName evidence="5">Response regulator NasT</fullName>
    </recommendedName>
</protein>
<sequence length="203" mass="22269">MCNTKTLIVDDDRLVLAMLSSGLGKAGYAITSAAGGKEALELIEEEEFDLVILDIRMPDISGIDVSYILNARNIPFLILTAHADAELVESMVDNGALGYLIKPVDVEQIIPAIEAALKRSGEIKQLREKERNLQCALDSDRNTDKAVGILMERYRLTGEDAFQVLRMHARSQRRKLAEVAGELVGAETILNGVSYNTAPKQNL</sequence>
<dbReference type="InterPro" id="IPR036388">
    <property type="entry name" value="WH-like_DNA-bd_sf"/>
</dbReference>
<feature type="domain" description="ANTAR" evidence="3">
    <location>
        <begin position="123"/>
        <end position="184"/>
    </location>
</feature>
<evidence type="ECO:0008006" key="5">
    <source>
        <dbReference type="Google" id="ProtNLM"/>
    </source>
</evidence>
<gene>
    <name evidence="4" type="ORF">MNBD_GAMMA15-2544</name>
</gene>
<dbReference type="SUPFAM" id="SSF52172">
    <property type="entry name" value="CheY-like"/>
    <property type="match status" value="1"/>
</dbReference>
<name>A0A3B0YTZ0_9ZZZZ</name>
<keyword evidence="1" id="KW-0597">Phosphoprotein</keyword>
<dbReference type="PIRSF" id="PIRSF036382">
    <property type="entry name" value="RR_antiterm"/>
    <property type="match status" value="1"/>
</dbReference>
<feature type="domain" description="Response regulatory" evidence="2">
    <location>
        <begin position="5"/>
        <end position="117"/>
    </location>
</feature>
<evidence type="ECO:0000313" key="4">
    <source>
        <dbReference type="EMBL" id="VAW79473.1"/>
    </source>
</evidence>
<dbReference type="SMART" id="SM01012">
    <property type="entry name" value="ANTAR"/>
    <property type="match status" value="1"/>
</dbReference>
<proteinExistence type="predicted"/>
<dbReference type="Gene3D" id="1.10.10.10">
    <property type="entry name" value="Winged helix-like DNA-binding domain superfamily/Winged helix DNA-binding domain"/>
    <property type="match status" value="1"/>
</dbReference>
<dbReference type="Pfam" id="PF03861">
    <property type="entry name" value="ANTAR"/>
    <property type="match status" value="1"/>
</dbReference>
<dbReference type="InterPro" id="IPR050595">
    <property type="entry name" value="Bact_response_regulator"/>
</dbReference>
<organism evidence="4">
    <name type="scientific">hydrothermal vent metagenome</name>
    <dbReference type="NCBI Taxonomy" id="652676"/>
    <lineage>
        <taxon>unclassified sequences</taxon>
        <taxon>metagenomes</taxon>
        <taxon>ecological metagenomes</taxon>
    </lineage>
</organism>
<dbReference type="EMBL" id="UOFN01000112">
    <property type="protein sequence ID" value="VAW79473.1"/>
    <property type="molecule type" value="Genomic_DNA"/>
</dbReference>
<dbReference type="AlphaFoldDB" id="A0A3B0YTZ0"/>
<dbReference type="InterPro" id="IPR005561">
    <property type="entry name" value="ANTAR"/>
</dbReference>
<dbReference type="PROSITE" id="PS50110">
    <property type="entry name" value="RESPONSE_REGULATORY"/>
    <property type="match status" value="1"/>
</dbReference>
<dbReference type="PANTHER" id="PTHR44591:SF3">
    <property type="entry name" value="RESPONSE REGULATORY DOMAIN-CONTAINING PROTEIN"/>
    <property type="match status" value="1"/>
</dbReference>
<dbReference type="Pfam" id="PF00072">
    <property type="entry name" value="Response_reg"/>
    <property type="match status" value="1"/>
</dbReference>
<accession>A0A3B0YTZ0</accession>
<dbReference type="InterPro" id="IPR008327">
    <property type="entry name" value="Sig_transdc_resp-reg_antiterm"/>
</dbReference>
<reference evidence="4" key="1">
    <citation type="submission" date="2018-06" db="EMBL/GenBank/DDBJ databases">
        <authorList>
            <person name="Zhirakovskaya E."/>
        </authorList>
    </citation>
    <scope>NUCLEOTIDE SEQUENCE</scope>
</reference>
<evidence type="ECO:0000259" key="3">
    <source>
        <dbReference type="PROSITE" id="PS50921"/>
    </source>
</evidence>
<dbReference type="GO" id="GO:0000160">
    <property type="term" value="P:phosphorelay signal transduction system"/>
    <property type="evidence" value="ECO:0007669"/>
    <property type="project" value="InterPro"/>
</dbReference>
<dbReference type="SMART" id="SM00448">
    <property type="entry name" value="REC"/>
    <property type="match status" value="1"/>
</dbReference>
<dbReference type="InterPro" id="IPR001789">
    <property type="entry name" value="Sig_transdc_resp-reg_receiver"/>
</dbReference>
<evidence type="ECO:0000256" key="1">
    <source>
        <dbReference type="ARBA" id="ARBA00022553"/>
    </source>
</evidence>